<keyword evidence="3 6" id="KW-0812">Transmembrane</keyword>
<feature type="domain" description="SSD" evidence="7">
    <location>
        <begin position="522"/>
        <end position="649"/>
    </location>
</feature>
<evidence type="ECO:0000313" key="9">
    <source>
        <dbReference type="Proteomes" id="UP000319342"/>
    </source>
</evidence>
<sequence length="674" mass="71774">MHRDRPTPSRWADILRVALALLVAGVGAYLHSQLPLDLANGSMKSTGTIDAAVQDRREEEFGREQVVLAMLEARGAAVTCRTDDPEIAAWLDGMHEHPDVAECRLLPESDTSALYVAIVLAGDHAALEQVVDGLRRDAPATHVLSITGQPVGEVAIAHALAAEQRRVVPAIVLVLVLVLLALFRRPSLALAALLPGAGAVGTVGLLERSMGLEIDPVSSLLAPLLLTVGVAAAVHLVQRHLDLLFAGHAPKDAPTEAARRLRRPLFLTAATTAAGFLALTPNSIPAVRTLGWTAAFGVLVAFAWTVAIVPSWLRLTVVVDRHASRATRPPRATAKWLARLLDRRARPIVAFSVIALVALATLATKVHVATNPERVLPPEHRFRTETAHIGEHLGAIETFEVLVPAEPGAAAPNMFAVLGLASDLAGHELVAGLAEPPRRAESGSVLVNVLLRPSESDQREELFAFTETRAHERGLASARVTGPAVRVSRDSQELVRDQRRSLVLMLGVILVALLAAFRDWRLALLGLIPNAVPIAALYGGLVLSGRPLSTSTAMIGTVFLGLVVDDTIHFLHAYHRARRVGARPRSAVTEAFTRTSRAIVVTTVVLATGFATAGLGELATTVEFSIIASGTVMLALVADLVLLPATLLFRSRRGRKRAPLPVPSTIEPCPTPTT</sequence>
<feature type="transmembrane region" description="Helical" evidence="6">
    <location>
        <begin position="501"/>
        <end position="517"/>
    </location>
</feature>
<reference evidence="8 9" key="1">
    <citation type="submission" date="2019-02" db="EMBL/GenBank/DDBJ databases">
        <title>Deep-cultivation of Planctomycetes and their phenomic and genomic characterization uncovers novel biology.</title>
        <authorList>
            <person name="Wiegand S."/>
            <person name="Jogler M."/>
            <person name="Boedeker C."/>
            <person name="Pinto D."/>
            <person name="Vollmers J."/>
            <person name="Rivas-Marin E."/>
            <person name="Kohn T."/>
            <person name="Peeters S.H."/>
            <person name="Heuer A."/>
            <person name="Rast P."/>
            <person name="Oberbeckmann S."/>
            <person name="Bunk B."/>
            <person name="Jeske O."/>
            <person name="Meyerdierks A."/>
            <person name="Storesund J.E."/>
            <person name="Kallscheuer N."/>
            <person name="Luecker S."/>
            <person name="Lage O.M."/>
            <person name="Pohl T."/>
            <person name="Merkel B.J."/>
            <person name="Hornburger P."/>
            <person name="Mueller R.-W."/>
            <person name="Bruemmer F."/>
            <person name="Labrenz M."/>
            <person name="Spormann A.M."/>
            <person name="Op den Camp H."/>
            <person name="Overmann J."/>
            <person name="Amann R."/>
            <person name="Jetten M.S.M."/>
            <person name="Mascher T."/>
            <person name="Medema M.H."/>
            <person name="Devos D.P."/>
            <person name="Kaster A.-K."/>
            <person name="Ovreas L."/>
            <person name="Rohde M."/>
            <person name="Galperin M.Y."/>
            <person name="Jogler C."/>
        </authorList>
    </citation>
    <scope>NUCLEOTIDE SEQUENCE [LARGE SCALE GENOMIC DNA]</scope>
    <source>
        <strain evidence="8 9">Pla163</strain>
    </source>
</reference>
<dbReference type="RefSeq" id="WP_145182650.1">
    <property type="nucleotide sequence ID" value="NZ_CP036290.1"/>
</dbReference>
<feature type="transmembrane region" description="Helical" evidence="6">
    <location>
        <begin position="218"/>
        <end position="237"/>
    </location>
</feature>
<feature type="transmembrane region" description="Helical" evidence="6">
    <location>
        <begin position="595"/>
        <end position="614"/>
    </location>
</feature>
<protein>
    <submittedName>
        <fullName evidence="8">MMPL family protein</fullName>
    </submittedName>
</protein>
<feature type="transmembrane region" description="Helical" evidence="6">
    <location>
        <begin position="522"/>
        <end position="541"/>
    </location>
</feature>
<evidence type="ECO:0000256" key="4">
    <source>
        <dbReference type="ARBA" id="ARBA00022989"/>
    </source>
</evidence>
<feature type="transmembrane region" description="Helical" evidence="6">
    <location>
        <begin position="553"/>
        <end position="574"/>
    </location>
</feature>
<dbReference type="PANTHER" id="PTHR33406">
    <property type="entry name" value="MEMBRANE PROTEIN MJ1562-RELATED"/>
    <property type="match status" value="1"/>
</dbReference>
<dbReference type="InterPro" id="IPR004869">
    <property type="entry name" value="MMPL_dom"/>
</dbReference>
<feature type="transmembrane region" description="Helical" evidence="6">
    <location>
        <begin position="167"/>
        <end position="183"/>
    </location>
</feature>
<evidence type="ECO:0000256" key="5">
    <source>
        <dbReference type="ARBA" id="ARBA00023136"/>
    </source>
</evidence>
<dbReference type="SUPFAM" id="SSF82866">
    <property type="entry name" value="Multidrug efflux transporter AcrB transmembrane domain"/>
    <property type="match status" value="2"/>
</dbReference>
<evidence type="ECO:0000313" key="8">
    <source>
        <dbReference type="EMBL" id="QDU83262.1"/>
    </source>
</evidence>
<organism evidence="8 9">
    <name type="scientific">Rohdeia mirabilis</name>
    <dbReference type="NCBI Taxonomy" id="2528008"/>
    <lineage>
        <taxon>Bacteria</taxon>
        <taxon>Pseudomonadati</taxon>
        <taxon>Planctomycetota</taxon>
        <taxon>Planctomycetia</taxon>
        <taxon>Planctomycetia incertae sedis</taxon>
        <taxon>Rohdeia</taxon>
    </lineage>
</organism>
<evidence type="ECO:0000256" key="6">
    <source>
        <dbReference type="SAM" id="Phobius"/>
    </source>
</evidence>
<feature type="transmembrane region" description="Helical" evidence="6">
    <location>
        <begin position="348"/>
        <end position="368"/>
    </location>
</feature>
<dbReference type="GO" id="GO:0005886">
    <property type="term" value="C:plasma membrane"/>
    <property type="evidence" value="ECO:0007669"/>
    <property type="project" value="UniProtKB-SubCell"/>
</dbReference>
<evidence type="ECO:0000256" key="2">
    <source>
        <dbReference type="ARBA" id="ARBA00022475"/>
    </source>
</evidence>
<dbReference type="AlphaFoldDB" id="A0A518CVK5"/>
<keyword evidence="9" id="KW-1185">Reference proteome</keyword>
<feature type="transmembrane region" description="Helical" evidence="6">
    <location>
        <begin position="188"/>
        <end position="206"/>
    </location>
</feature>
<proteinExistence type="predicted"/>
<dbReference type="PANTHER" id="PTHR33406:SF12">
    <property type="entry name" value="BLR2997 PROTEIN"/>
    <property type="match status" value="1"/>
</dbReference>
<dbReference type="Gene3D" id="1.20.1640.10">
    <property type="entry name" value="Multidrug efflux transporter AcrB transmembrane domain"/>
    <property type="match status" value="2"/>
</dbReference>
<dbReference type="PROSITE" id="PS50156">
    <property type="entry name" value="SSD"/>
    <property type="match status" value="1"/>
</dbReference>
<gene>
    <name evidence="8" type="ORF">Pla163_03600</name>
</gene>
<feature type="transmembrane region" description="Helical" evidence="6">
    <location>
        <begin position="12"/>
        <end position="30"/>
    </location>
</feature>
<feature type="transmembrane region" description="Helical" evidence="6">
    <location>
        <begin position="290"/>
        <end position="313"/>
    </location>
</feature>
<feature type="transmembrane region" description="Helical" evidence="6">
    <location>
        <begin position="626"/>
        <end position="649"/>
    </location>
</feature>
<evidence type="ECO:0000259" key="7">
    <source>
        <dbReference type="PROSITE" id="PS50156"/>
    </source>
</evidence>
<keyword evidence="5 6" id="KW-0472">Membrane</keyword>
<keyword evidence="4 6" id="KW-1133">Transmembrane helix</keyword>
<name>A0A518CVK5_9BACT</name>
<dbReference type="EMBL" id="CP036290">
    <property type="protein sequence ID" value="QDU83262.1"/>
    <property type="molecule type" value="Genomic_DNA"/>
</dbReference>
<dbReference type="Pfam" id="PF03176">
    <property type="entry name" value="MMPL"/>
    <property type="match status" value="2"/>
</dbReference>
<comment type="subcellular location">
    <subcellularLocation>
        <location evidence="1">Cell membrane</location>
        <topology evidence="1">Multi-pass membrane protein</topology>
    </subcellularLocation>
</comment>
<dbReference type="InterPro" id="IPR000731">
    <property type="entry name" value="SSD"/>
</dbReference>
<evidence type="ECO:0000256" key="1">
    <source>
        <dbReference type="ARBA" id="ARBA00004651"/>
    </source>
</evidence>
<dbReference type="Proteomes" id="UP000319342">
    <property type="component" value="Chromosome"/>
</dbReference>
<evidence type="ECO:0000256" key="3">
    <source>
        <dbReference type="ARBA" id="ARBA00022692"/>
    </source>
</evidence>
<dbReference type="OrthoDB" id="9794724at2"/>
<accession>A0A518CVK5</accession>
<keyword evidence="2" id="KW-1003">Cell membrane</keyword>
<feature type="transmembrane region" description="Helical" evidence="6">
    <location>
        <begin position="265"/>
        <end position="284"/>
    </location>
</feature>
<dbReference type="InterPro" id="IPR050545">
    <property type="entry name" value="Mycobact_MmpL"/>
</dbReference>